<dbReference type="Pfam" id="PF01693">
    <property type="entry name" value="Cauli_VI"/>
    <property type="match status" value="1"/>
</dbReference>
<dbReference type="EMBL" id="JARJLG010000173">
    <property type="protein sequence ID" value="KAJ7732735.1"/>
    <property type="molecule type" value="Genomic_DNA"/>
</dbReference>
<gene>
    <name evidence="3" type="ORF">DFH07DRAFT_968303</name>
</gene>
<feature type="domain" description="Ribonuclease H1 N-terminal" evidence="2">
    <location>
        <begin position="27"/>
        <end position="64"/>
    </location>
</feature>
<name>A0AAD7MTU0_9AGAR</name>
<organism evidence="3 4">
    <name type="scientific">Mycena maculata</name>
    <dbReference type="NCBI Taxonomy" id="230809"/>
    <lineage>
        <taxon>Eukaryota</taxon>
        <taxon>Fungi</taxon>
        <taxon>Dikarya</taxon>
        <taxon>Basidiomycota</taxon>
        <taxon>Agaricomycotina</taxon>
        <taxon>Agaricomycetes</taxon>
        <taxon>Agaricomycetidae</taxon>
        <taxon>Agaricales</taxon>
        <taxon>Marasmiineae</taxon>
        <taxon>Mycenaceae</taxon>
        <taxon>Mycena</taxon>
    </lineage>
</organism>
<feature type="region of interest" description="Disordered" evidence="1">
    <location>
        <begin position="118"/>
        <end position="184"/>
    </location>
</feature>
<sequence length="430" mass="44472">MPCSPIFYASPGHEDIRSHDATAACAYYAVLVGWNAGAYTNVWIAKDQTNKFSDPVQRSFKTYDALLEWWNDGCPKYHRDGCPVMPVPPPFTLNPDPNTHPSLPLCVRYRAPLAPPRAADVARAGPSSAAADGAGAGPSSAAAAAPRDGPGLGAPLASSVASGSRSRPIVYSPTPSPGLSPSPPHMSFPTESCYGGYGGITPTSFSLCVGAPRSPLRTLNLAPSPFNKPTVKKESVSLKKEEPLTPTLPIYTVPRVSPTTRVQLSPSGHARARHLHLAAGAVMASGRAHAEALNANAAAQIACASPSPSTSSASTSASPEPSTPANRNATVVVTPATPTTPARGSITNPSVLVTPRPQIVHAAPAPSPPPPPPAARLYGIHGVAVFYTSIGQVRAATAWLGIPDSSIMVTDNLAKLEAWMTGVPFFGEDG</sequence>
<proteinExistence type="predicted"/>
<evidence type="ECO:0000256" key="1">
    <source>
        <dbReference type="SAM" id="MobiDB-lite"/>
    </source>
</evidence>
<feature type="compositionally biased region" description="Low complexity" evidence="1">
    <location>
        <begin position="118"/>
        <end position="157"/>
    </location>
</feature>
<feature type="compositionally biased region" description="Pro residues" evidence="1">
    <location>
        <begin position="174"/>
        <end position="184"/>
    </location>
</feature>
<keyword evidence="4" id="KW-1185">Reference proteome</keyword>
<dbReference type="InterPro" id="IPR009027">
    <property type="entry name" value="Ribosomal_bL9/RNase_H1_N"/>
</dbReference>
<dbReference type="Proteomes" id="UP001215280">
    <property type="component" value="Unassembled WGS sequence"/>
</dbReference>
<dbReference type="AlphaFoldDB" id="A0AAD7MTU0"/>
<dbReference type="SUPFAM" id="SSF55658">
    <property type="entry name" value="L9 N-domain-like"/>
    <property type="match status" value="1"/>
</dbReference>
<feature type="region of interest" description="Disordered" evidence="1">
    <location>
        <begin position="304"/>
        <end position="327"/>
    </location>
</feature>
<evidence type="ECO:0000313" key="3">
    <source>
        <dbReference type="EMBL" id="KAJ7732735.1"/>
    </source>
</evidence>
<dbReference type="InterPro" id="IPR011320">
    <property type="entry name" value="RNase_H1_N"/>
</dbReference>
<evidence type="ECO:0000259" key="2">
    <source>
        <dbReference type="Pfam" id="PF01693"/>
    </source>
</evidence>
<comment type="caution">
    <text evidence="3">The sequence shown here is derived from an EMBL/GenBank/DDBJ whole genome shotgun (WGS) entry which is preliminary data.</text>
</comment>
<protein>
    <recommendedName>
        <fullName evidence="2">Ribonuclease H1 N-terminal domain-containing protein</fullName>
    </recommendedName>
</protein>
<accession>A0AAD7MTU0</accession>
<reference evidence="3" key="1">
    <citation type="submission" date="2023-03" db="EMBL/GenBank/DDBJ databases">
        <title>Massive genome expansion in bonnet fungi (Mycena s.s.) driven by repeated elements and novel gene families across ecological guilds.</title>
        <authorList>
            <consortium name="Lawrence Berkeley National Laboratory"/>
            <person name="Harder C.B."/>
            <person name="Miyauchi S."/>
            <person name="Viragh M."/>
            <person name="Kuo A."/>
            <person name="Thoen E."/>
            <person name="Andreopoulos B."/>
            <person name="Lu D."/>
            <person name="Skrede I."/>
            <person name="Drula E."/>
            <person name="Henrissat B."/>
            <person name="Morin E."/>
            <person name="Kohler A."/>
            <person name="Barry K."/>
            <person name="LaButti K."/>
            <person name="Morin E."/>
            <person name="Salamov A."/>
            <person name="Lipzen A."/>
            <person name="Mereny Z."/>
            <person name="Hegedus B."/>
            <person name="Baldrian P."/>
            <person name="Stursova M."/>
            <person name="Weitz H."/>
            <person name="Taylor A."/>
            <person name="Grigoriev I.V."/>
            <person name="Nagy L.G."/>
            <person name="Martin F."/>
            <person name="Kauserud H."/>
        </authorList>
    </citation>
    <scope>NUCLEOTIDE SEQUENCE</scope>
    <source>
        <strain evidence="3">CBHHK188m</strain>
    </source>
</reference>
<evidence type="ECO:0000313" key="4">
    <source>
        <dbReference type="Proteomes" id="UP001215280"/>
    </source>
</evidence>